<gene>
    <name evidence="1" type="ORF">VA596_15810</name>
</gene>
<dbReference type="RefSeq" id="WP_323327651.1">
    <property type="nucleotide sequence ID" value="NZ_JAYFSI010000002.1"/>
</dbReference>
<protein>
    <submittedName>
        <fullName evidence="1">Uncharacterized protein</fullName>
    </submittedName>
</protein>
<evidence type="ECO:0000313" key="2">
    <source>
        <dbReference type="Proteomes" id="UP001304298"/>
    </source>
</evidence>
<dbReference type="EMBL" id="JAYFSI010000002">
    <property type="protein sequence ID" value="MEA5361010.1"/>
    <property type="molecule type" value="Genomic_DNA"/>
</dbReference>
<proteinExistence type="predicted"/>
<accession>A0ABU5R583</accession>
<reference evidence="1 2" key="1">
    <citation type="submission" date="2023-12" db="EMBL/GenBank/DDBJ databases">
        <title>Amycolatopsis sp. V23-08.</title>
        <authorList>
            <person name="Somphong A."/>
        </authorList>
    </citation>
    <scope>NUCLEOTIDE SEQUENCE [LARGE SCALE GENOMIC DNA]</scope>
    <source>
        <strain evidence="1 2">V23-08</strain>
    </source>
</reference>
<organism evidence="1 2">
    <name type="scientific">Amycolatopsis heterodermiae</name>
    <dbReference type="NCBI Taxonomy" id="3110235"/>
    <lineage>
        <taxon>Bacteria</taxon>
        <taxon>Bacillati</taxon>
        <taxon>Actinomycetota</taxon>
        <taxon>Actinomycetes</taxon>
        <taxon>Pseudonocardiales</taxon>
        <taxon>Pseudonocardiaceae</taxon>
        <taxon>Amycolatopsis</taxon>
    </lineage>
</organism>
<sequence length="154" mass="16876">MPSRWQIDVLTYAESDSYPVLLLQPGEIADHDGLFTLLSAAGMAAPSTWEWTRHLWPLVPSGSVELSVEPAAVTVYAGGRSLAVGFDPTEPPMSWVFAACRQRQVLFVLLPPRPGFRDDALILDDINELDLPAQWHGCLAGSIPFMPSVHRQGP</sequence>
<evidence type="ECO:0000313" key="1">
    <source>
        <dbReference type="EMBL" id="MEA5361010.1"/>
    </source>
</evidence>
<dbReference type="Proteomes" id="UP001304298">
    <property type="component" value="Unassembled WGS sequence"/>
</dbReference>
<keyword evidence="2" id="KW-1185">Reference proteome</keyword>
<comment type="caution">
    <text evidence="1">The sequence shown here is derived from an EMBL/GenBank/DDBJ whole genome shotgun (WGS) entry which is preliminary data.</text>
</comment>
<name>A0ABU5R583_9PSEU</name>